<evidence type="ECO:0000256" key="2">
    <source>
        <dbReference type="ARBA" id="ARBA00012035"/>
    </source>
</evidence>
<evidence type="ECO:0000256" key="6">
    <source>
        <dbReference type="ARBA" id="ARBA00022741"/>
    </source>
</evidence>
<sequence>MSKIIVVGSSNTDMVVHTSHLPAPGETILGGKFLMNQGGKGANQAVAVKRLGGDLLFVARVGNDVLGQQTLRVFQNEGIETSYIALDNETPSGVALISVDQYAENCIVVASGANMLLGQEDIDSMEKEMLVGDILLMQLEIPLSTVEYAARKAYEKGVKVVLNPAPACSLPESLFQYLYMITPNRIEAEMLTGVKINSKEDVAMAAGVLYRKGVKNIIITLGSEGSFVREGEKTYYVDAYKVVPVDTTAAGDTFNGAVCVGVSEGMSLEQAVLFASKASSISVTRMGAQSSIPYRKELDMNNLV</sequence>
<dbReference type="EMBL" id="CZAF01000001">
    <property type="protein sequence ID" value="CUO33937.1"/>
    <property type="molecule type" value="Genomic_DNA"/>
</dbReference>
<comment type="pathway">
    <text evidence="12">Carbohydrate metabolism; D-ribose degradation; D-ribose 5-phosphate from beta-D-ribopyranose: step 2/2.</text>
</comment>
<dbReference type="EMBL" id="WCUR01000030">
    <property type="protein sequence ID" value="KAB4116467.1"/>
    <property type="molecule type" value="Genomic_DNA"/>
</dbReference>
<dbReference type="OrthoDB" id="9775849at2"/>
<dbReference type="InterPro" id="IPR011877">
    <property type="entry name" value="Ribokinase"/>
</dbReference>
<dbReference type="EMBL" id="JAQNQY010000003">
    <property type="protein sequence ID" value="MDC1751553.1"/>
    <property type="molecule type" value="Genomic_DNA"/>
</dbReference>
<dbReference type="PANTHER" id="PTHR10584:SF166">
    <property type="entry name" value="RIBOKINASE"/>
    <property type="match status" value="1"/>
</dbReference>
<dbReference type="Proteomes" id="UP000487221">
    <property type="component" value="Unassembled WGS sequence"/>
</dbReference>
<dbReference type="Proteomes" id="UP000260844">
    <property type="component" value="Unassembled WGS sequence"/>
</dbReference>
<dbReference type="Pfam" id="PF00294">
    <property type="entry name" value="PfkB"/>
    <property type="match status" value="1"/>
</dbReference>
<evidence type="ECO:0000256" key="12">
    <source>
        <dbReference type="HAMAP-Rule" id="MF_01987"/>
    </source>
</evidence>
<evidence type="ECO:0000313" key="32">
    <source>
        <dbReference type="Proteomes" id="UP000261295"/>
    </source>
</evidence>
<dbReference type="EMBL" id="QRJL01000004">
    <property type="protein sequence ID" value="RHH32015.1"/>
    <property type="molecule type" value="Genomic_DNA"/>
</dbReference>
<feature type="binding site" evidence="12">
    <location>
        <position position="246"/>
    </location>
    <ligand>
        <name>K(+)</name>
        <dbReference type="ChEBI" id="CHEBI:29103"/>
    </ligand>
</feature>
<evidence type="ECO:0000313" key="29">
    <source>
        <dbReference type="Proteomes" id="UP000095614"/>
    </source>
</evidence>
<dbReference type="GO" id="GO:0005829">
    <property type="term" value="C:cytosol"/>
    <property type="evidence" value="ECO:0007669"/>
    <property type="project" value="TreeGrafter"/>
</dbReference>
<dbReference type="InterPro" id="IPR002173">
    <property type="entry name" value="Carboh/pur_kinase_PfkB_CS"/>
</dbReference>
<dbReference type="EMBL" id="WCTL01000002">
    <property type="protein sequence ID" value="KAB4240082.1"/>
    <property type="molecule type" value="Genomic_DNA"/>
</dbReference>
<dbReference type="EC" id="2.7.1.15" evidence="2 12"/>
<dbReference type="EMBL" id="QSPV01000002">
    <property type="protein sequence ID" value="RGJ96478.1"/>
    <property type="molecule type" value="Genomic_DNA"/>
</dbReference>
<dbReference type="HAMAP" id="MF_01987">
    <property type="entry name" value="Ribokinase"/>
    <property type="match status" value="1"/>
</dbReference>
<evidence type="ECO:0000313" key="30">
    <source>
        <dbReference type="Proteomes" id="UP000095788"/>
    </source>
</evidence>
<evidence type="ECO:0000313" key="17">
    <source>
        <dbReference type="EMBL" id="KAB4109564.1"/>
    </source>
</evidence>
<evidence type="ECO:0000256" key="9">
    <source>
        <dbReference type="ARBA" id="ARBA00022842"/>
    </source>
</evidence>
<dbReference type="GO" id="GO:0019303">
    <property type="term" value="P:D-ribose catabolic process"/>
    <property type="evidence" value="ECO:0007669"/>
    <property type="project" value="UniProtKB-UniRule"/>
</dbReference>
<keyword evidence="4 12" id="KW-0808">Transferase</keyword>
<dbReference type="Proteomes" id="UP000462376">
    <property type="component" value="Unassembled WGS sequence"/>
</dbReference>
<evidence type="ECO:0000313" key="41">
    <source>
        <dbReference type="Proteomes" id="UP000487221"/>
    </source>
</evidence>
<dbReference type="InterPro" id="IPR029056">
    <property type="entry name" value="Ribokinase-like"/>
</dbReference>
<evidence type="ECO:0000313" key="22">
    <source>
        <dbReference type="EMBL" id="KAB4212434.1"/>
    </source>
</evidence>
<dbReference type="Proteomes" id="UP000438773">
    <property type="component" value="Unassembled WGS sequence"/>
</dbReference>
<keyword evidence="11 12" id="KW-0119">Carbohydrate metabolism</keyword>
<dbReference type="Proteomes" id="UP000261295">
    <property type="component" value="Unassembled WGS sequence"/>
</dbReference>
<dbReference type="NCBIfam" id="TIGR02152">
    <property type="entry name" value="D_ribokin_bact"/>
    <property type="match status" value="1"/>
</dbReference>
<evidence type="ECO:0000313" key="15">
    <source>
        <dbReference type="EMBL" id="CUQ19306.1"/>
    </source>
</evidence>
<protein>
    <recommendedName>
        <fullName evidence="3 12">Ribokinase</fullName>
        <shortName evidence="12">RK</shortName>
        <ecNumber evidence="2 12">2.7.1.15</ecNumber>
    </recommendedName>
</protein>
<gene>
    <name evidence="12 28" type="primary">rbsK</name>
    <name evidence="15" type="synonym">rbsK_3</name>
    <name evidence="28" type="ORF">DW216_08450</name>
    <name evidence="27" type="ORF">DXC07_06475</name>
    <name evidence="26" type="ORF">DXD40_03245</name>
    <name evidence="14" type="ORF">ERS852462_00103</name>
    <name evidence="15" type="ORF">ERS852554_03346</name>
    <name evidence="23" type="ORF">GAP47_02685</name>
    <name evidence="22" type="ORF">GAP55_11925</name>
    <name evidence="21" type="ORF">GAQ34_04440</name>
    <name evidence="20" type="ORF">GAQ44_09295</name>
    <name evidence="16" type="ORF">GAQ56_02615</name>
    <name evidence="17" type="ORF">GAQ70_10325</name>
    <name evidence="18" type="ORF">GAQ72_10510</name>
    <name evidence="19" type="ORF">GAQ75_00205</name>
    <name evidence="24" type="ORF">POY80_03720</name>
    <name evidence="25" type="ORF">POZ22_09630</name>
</gene>
<keyword evidence="9 12" id="KW-0460">Magnesium</keyword>
<dbReference type="PRINTS" id="PR00990">
    <property type="entry name" value="RIBOKINASE"/>
</dbReference>
<evidence type="ECO:0000259" key="13">
    <source>
        <dbReference type="Pfam" id="PF00294"/>
    </source>
</evidence>
<keyword evidence="6 12" id="KW-0547">Nucleotide-binding</keyword>
<dbReference type="EMBL" id="WCUA01000003">
    <property type="protein sequence ID" value="KAB4187230.1"/>
    <property type="molecule type" value="Genomic_DNA"/>
</dbReference>
<feature type="binding site" evidence="12">
    <location>
        <begin position="220"/>
        <end position="225"/>
    </location>
    <ligand>
        <name>ATP</name>
        <dbReference type="ChEBI" id="CHEBI:30616"/>
    </ligand>
</feature>
<evidence type="ECO:0000313" key="23">
    <source>
        <dbReference type="EMBL" id="KAB4240082.1"/>
    </source>
</evidence>
<evidence type="ECO:0000313" key="21">
    <source>
        <dbReference type="EMBL" id="KAB4187230.1"/>
    </source>
</evidence>
<evidence type="ECO:0000256" key="7">
    <source>
        <dbReference type="ARBA" id="ARBA00022777"/>
    </source>
</evidence>
<reference evidence="24" key="4">
    <citation type="submission" date="2022-10" db="EMBL/GenBank/DDBJ databases">
        <title>Human gut microbiome strain richness.</title>
        <authorList>
            <person name="Chen-Liaw A."/>
        </authorList>
    </citation>
    <scope>NUCLEOTIDE SEQUENCE</scope>
    <source>
        <strain evidence="24">A1_m1001262Bd0_191120</strain>
        <strain evidence="25">BSD2780061687st1_G10_BSD2780061687b_171204</strain>
    </source>
</reference>
<evidence type="ECO:0000313" key="35">
    <source>
        <dbReference type="Proteomes" id="UP000434462"/>
    </source>
</evidence>
<comment type="catalytic activity">
    <reaction evidence="12">
        <text>D-ribose + ATP = D-ribose 5-phosphate + ADP + H(+)</text>
        <dbReference type="Rhea" id="RHEA:13697"/>
        <dbReference type="ChEBI" id="CHEBI:15378"/>
        <dbReference type="ChEBI" id="CHEBI:30616"/>
        <dbReference type="ChEBI" id="CHEBI:47013"/>
        <dbReference type="ChEBI" id="CHEBI:78346"/>
        <dbReference type="ChEBI" id="CHEBI:456216"/>
        <dbReference type="EC" id="2.7.1.15"/>
    </reaction>
</comment>
<comment type="caution">
    <text evidence="12">Lacks conserved residue(s) required for the propagation of feature annotation.</text>
</comment>
<dbReference type="EMBL" id="WCTY01000015">
    <property type="protein sequence ID" value="KAB4184282.1"/>
    <property type="molecule type" value="Genomic_DNA"/>
</dbReference>
<proteinExistence type="inferred from homology"/>
<feature type="binding site" evidence="12">
    <location>
        <begin position="11"/>
        <end position="13"/>
    </location>
    <ligand>
        <name>substrate</name>
    </ligand>
</feature>
<evidence type="ECO:0000313" key="36">
    <source>
        <dbReference type="Proteomes" id="UP000438773"/>
    </source>
</evidence>
<evidence type="ECO:0000313" key="14">
    <source>
        <dbReference type="EMBL" id="CUO33937.1"/>
    </source>
</evidence>
<dbReference type="InterPro" id="IPR002139">
    <property type="entry name" value="Ribo/fructo_kinase"/>
</dbReference>
<keyword evidence="8 12" id="KW-0067">ATP-binding</keyword>
<evidence type="ECO:0000313" key="34">
    <source>
        <dbReference type="Proteomes" id="UP000432488"/>
    </source>
</evidence>
<evidence type="ECO:0000313" key="40">
    <source>
        <dbReference type="Proteomes" id="UP000466952"/>
    </source>
</evidence>
<evidence type="ECO:0000256" key="11">
    <source>
        <dbReference type="ARBA" id="ARBA00023277"/>
    </source>
</evidence>
<feature type="binding site" evidence="12">
    <location>
        <begin position="251"/>
        <end position="252"/>
    </location>
    <ligand>
        <name>ATP</name>
        <dbReference type="ChEBI" id="CHEBI:30616"/>
    </ligand>
</feature>
<comment type="subcellular location">
    <subcellularLocation>
        <location evidence="12">Cytoplasm</location>
    </subcellularLocation>
</comment>
<reference evidence="29 30" key="1">
    <citation type="submission" date="2015-09" db="EMBL/GenBank/DDBJ databases">
        <authorList>
            <consortium name="Pathogen Informatics"/>
        </authorList>
    </citation>
    <scope>NUCLEOTIDE SEQUENCE [LARGE SCALE GENOMIC DNA]</scope>
    <source>
        <strain evidence="14 29">2789STDY5834847</strain>
        <strain evidence="15 30">2789STDY5834942</strain>
    </source>
</reference>
<dbReference type="InterPro" id="IPR011611">
    <property type="entry name" value="PfkB_dom"/>
</dbReference>
<evidence type="ECO:0000313" key="27">
    <source>
        <dbReference type="EMBL" id="RGM56585.1"/>
    </source>
</evidence>
<evidence type="ECO:0000256" key="5">
    <source>
        <dbReference type="ARBA" id="ARBA00022723"/>
    </source>
</evidence>
<dbReference type="PROSITE" id="PS00583">
    <property type="entry name" value="PFKB_KINASES_1"/>
    <property type="match status" value="1"/>
</dbReference>
<accession>A0A139KFJ9</accession>
<dbReference type="Proteomes" id="UP000441711">
    <property type="component" value="Unassembled WGS sequence"/>
</dbReference>
<feature type="binding site" evidence="12">
    <location>
        <position position="252"/>
    </location>
    <ligand>
        <name>substrate</name>
    </ligand>
</feature>
<dbReference type="Proteomes" id="UP000466952">
    <property type="component" value="Unassembled WGS sequence"/>
</dbReference>
<reference evidence="31 32" key="2">
    <citation type="submission" date="2018-08" db="EMBL/GenBank/DDBJ databases">
        <title>A genome reference for cultivated species of the human gut microbiota.</title>
        <authorList>
            <person name="Zou Y."/>
            <person name="Xue W."/>
            <person name="Luo G."/>
        </authorList>
    </citation>
    <scope>NUCLEOTIDE SEQUENCE [LARGE SCALE GENOMIC DNA]</scope>
    <source>
        <strain evidence="28 33">AM18-14LB</strain>
        <strain evidence="27 32">OM07-9</strain>
        <strain evidence="26 31">TM04-30</strain>
    </source>
</reference>
<evidence type="ECO:0000256" key="4">
    <source>
        <dbReference type="ARBA" id="ARBA00022679"/>
    </source>
</evidence>
<name>A0A139KFJ9_BACUN</name>
<evidence type="ECO:0000313" key="18">
    <source>
        <dbReference type="EMBL" id="KAB4116467.1"/>
    </source>
</evidence>
<feature type="binding site" evidence="12">
    <location>
        <position position="140"/>
    </location>
    <ligand>
        <name>substrate</name>
    </ligand>
</feature>
<evidence type="ECO:0000313" key="31">
    <source>
        <dbReference type="Proteomes" id="UP000260844"/>
    </source>
</evidence>
<dbReference type="GO" id="GO:0046872">
    <property type="term" value="F:metal ion binding"/>
    <property type="evidence" value="ECO:0007669"/>
    <property type="project" value="UniProtKB-KW"/>
</dbReference>
<dbReference type="PATRIC" id="fig|820.27.peg.754"/>
<evidence type="ECO:0000313" key="20">
    <source>
        <dbReference type="EMBL" id="KAB4184282.1"/>
    </source>
</evidence>
<comment type="similarity">
    <text evidence="1">Belongs to the carbohydrate kinase pfkB family.</text>
</comment>
<evidence type="ECO:0000313" key="24">
    <source>
        <dbReference type="EMBL" id="MDC1751553.1"/>
    </source>
</evidence>
<feature type="binding site" evidence="12">
    <location>
        <position position="282"/>
    </location>
    <ligand>
        <name>K(+)</name>
        <dbReference type="ChEBI" id="CHEBI:29103"/>
    </ligand>
</feature>
<evidence type="ECO:0000256" key="8">
    <source>
        <dbReference type="ARBA" id="ARBA00022840"/>
    </source>
</evidence>
<keyword evidence="7 12" id="KW-0418">Kinase</keyword>
<dbReference type="EMBL" id="WCUV01000002">
    <property type="protein sequence ID" value="KAB4095890.1"/>
    <property type="molecule type" value="Genomic_DNA"/>
</dbReference>
<dbReference type="Proteomes" id="UP001218502">
    <property type="component" value="Unassembled WGS sequence"/>
</dbReference>
<dbReference type="STRING" id="820.ERS852554_03346"/>
<dbReference type="EMBL" id="CZBF01000006">
    <property type="protein sequence ID" value="CUQ19306.1"/>
    <property type="molecule type" value="Genomic_DNA"/>
</dbReference>
<comment type="cofactor">
    <cofactor evidence="12">
        <name>Mg(2+)</name>
        <dbReference type="ChEBI" id="CHEBI:18420"/>
    </cofactor>
    <text evidence="12">Requires a divalent cation, most likely magnesium in vivo, as an electrophilic catalyst to aid phosphoryl group transfer. It is the chelate of the metal and the nucleotide that is the actual substrate.</text>
</comment>
<evidence type="ECO:0000313" key="38">
    <source>
        <dbReference type="Proteomes" id="UP000442334"/>
    </source>
</evidence>
<evidence type="ECO:0000313" key="28">
    <source>
        <dbReference type="EMBL" id="RHH32015.1"/>
    </source>
</evidence>
<organism evidence="28 33">
    <name type="scientific">Bacteroides uniformis</name>
    <dbReference type="NCBI Taxonomy" id="820"/>
    <lineage>
        <taxon>Bacteria</taxon>
        <taxon>Pseudomonadati</taxon>
        <taxon>Bacteroidota</taxon>
        <taxon>Bacteroidia</taxon>
        <taxon>Bacteroidales</taxon>
        <taxon>Bacteroidaceae</taxon>
        <taxon>Bacteroides</taxon>
    </lineage>
</organism>
<feature type="binding site" evidence="12">
    <location>
        <position position="285"/>
    </location>
    <ligand>
        <name>K(+)</name>
        <dbReference type="ChEBI" id="CHEBI:29103"/>
    </ligand>
</feature>
<dbReference type="Proteomes" id="UP000442334">
    <property type="component" value="Unassembled WGS sequence"/>
</dbReference>
<dbReference type="GO" id="GO:0004747">
    <property type="term" value="F:ribokinase activity"/>
    <property type="evidence" value="ECO:0007669"/>
    <property type="project" value="UniProtKB-UniRule"/>
</dbReference>
<dbReference type="GO" id="GO:0005524">
    <property type="term" value="F:ATP binding"/>
    <property type="evidence" value="ECO:0007669"/>
    <property type="project" value="UniProtKB-UniRule"/>
</dbReference>
<evidence type="ECO:0000313" key="19">
    <source>
        <dbReference type="EMBL" id="KAB4128743.1"/>
    </source>
</evidence>
<comment type="similarity">
    <text evidence="12">Belongs to the carbohydrate kinase PfkB family. Ribokinase subfamily.</text>
</comment>
<keyword evidence="5 12" id="KW-0479">Metal-binding</keyword>
<dbReference type="Proteomes" id="UP000432488">
    <property type="component" value="Unassembled WGS sequence"/>
</dbReference>
<evidence type="ECO:0000313" key="26">
    <source>
        <dbReference type="EMBL" id="RGJ96478.1"/>
    </source>
</evidence>
<keyword evidence="10 12" id="KW-0630">Potassium</keyword>
<dbReference type="SUPFAM" id="SSF53613">
    <property type="entry name" value="Ribokinase-like"/>
    <property type="match status" value="1"/>
</dbReference>
<comment type="function">
    <text evidence="12">Catalyzes the phosphorylation of ribose at O-5 in a reaction requiring ATP and magnesium. The resulting D-ribose-5-phosphate can then be used either for sythesis of nucleotides, histidine, and tryptophan, or as a component of the pentose phosphate pathway.</text>
</comment>
<dbReference type="RefSeq" id="WP_005835391.1">
    <property type="nucleotide sequence ID" value="NZ_CABKOQ010000015.1"/>
</dbReference>
<reference evidence="34 35" key="3">
    <citation type="journal article" date="2019" name="Nat. Med.">
        <title>A library of human gut bacterial isolates paired with longitudinal multiomics data enables mechanistic microbiome research.</title>
        <authorList>
            <person name="Poyet M."/>
            <person name="Groussin M."/>
            <person name="Gibbons S.M."/>
            <person name="Avila-Pacheco J."/>
            <person name="Jiang X."/>
            <person name="Kearney S.M."/>
            <person name="Perrotta A.R."/>
            <person name="Berdy B."/>
            <person name="Zhao S."/>
            <person name="Lieberman T.D."/>
            <person name="Swanson P.K."/>
            <person name="Smith M."/>
            <person name="Roesemann S."/>
            <person name="Alexander J.E."/>
            <person name="Rich S.A."/>
            <person name="Livny J."/>
            <person name="Vlamakis H."/>
            <person name="Clish C."/>
            <person name="Bullock K."/>
            <person name="Deik A."/>
            <person name="Scott J."/>
            <person name="Pierce K.A."/>
            <person name="Xavier R.J."/>
            <person name="Alm E.J."/>
        </authorList>
    </citation>
    <scope>NUCLEOTIDE SEQUENCE [LARGE SCALE GENOMIC DNA]</scope>
    <source>
        <strain evidence="22 40">BIOML-A11</strain>
        <strain evidence="20 41">BIOML-A19</strain>
        <strain evidence="21 38">BIOML-A21</strain>
        <strain evidence="17 37">BIOML-A36</strain>
        <strain evidence="19 36">BIOML-A37</strain>
        <strain evidence="18 35">BIOML-A38</strain>
        <strain evidence="16 34">BIOML-A42</strain>
        <strain evidence="23 39">BIOML-A5</strain>
    </source>
</reference>
<dbReference type="Proteomes" id="UP001214113">
    <property type="component" value="Unassembled WGS sequence"/>
</dbReference>
<dbReference type="EMBL" id="WCUQ01000001">
    <property type="protein sequence ID" value="KAB4128743.1"/>
    <property type="molecule type" value="Genomic_DNA"/>
</dbReference>
<dbReference type="Proteomes" id="UP000283766">
    <property type="component" value="Unassembled WGS sequence"/>
</dbReference>
<dbReference type="AlphaFoldDB" id="A0A139KFJ9"/>
<comment type="activity regulation">
    <text evidence="12">Activated by a monovalent cation that binds near, but not in, the active site. The most likely occupant of the site in vivo is potassium. Ion binding induces a conformational change that may alter substrate affinity.</text>
</comment>
<feature type="binding site" evidence="12">
    <location>
        <position position="287"/>
    </location>
    <ligand>
        <name>K(+)</name>
        <dbReference type="ChEBI" id="CHEBI:29103"/>
    </ligand>
</feature>
<dbReference type="EMBL" id="JAQNSB010000013">
    <property type="protein sequence ID" value="MDC1855037.1"/>
    <property type="molecule type" value="Genomic_DNA"/>
</dbReference>
<keyword evidence="12" id="KW-0963">Cytoplasm</keyword>
<dbReference type="EMBL" id="QSTL01000004">
    <property type="protein sequence ID" value="RGM56585.1"/>
    <property type="molecule type" value="Genomic_DNA"/>
</dbReference>
<comment type="subunit">
    <text evidence="12">Homodimer.</text>
</comment>
<feature type="active site" description="Proton acceptor" evidence="12">
    <location>
        <position position="252"/>
    </location>
</feature>
<feature type="domain" description="Carbohydrate kinase PfkB" evidence="13">
    <location>
        <begin position="1"/>
        <end position="293"/>
    </location>
</feature>
<dbReference type="Gene3D" id="3.40.1190.20">
    <property type="match status" value="1"/>
</dbReference>
<feature type="binding site" evidence="12">
    <location>
        <position position="184"/>
    </location>
    <ligand>
        <name>ATP</name>
        <dbReference type="ChEBI" id="CHEBI:30616"/>
    </ligand>
</feature>
<evidence type="ECO:0000313" key="25">
    <source>
        <dbReference type="EMBL" id="MDC1855037.1"/>
    </source>
</evidence>
<evidence type="ECO:0000256" key="10">
    <source>
        <dbReference type="ARBA" id="ARBA00022958"/>
    </source>
</evidence>
<evidence type="ECO:0000256" key="3">
    <source>
        <dbReference type="ARBA" id="ARBA00016943"/>
    </source>
</evidence>
<dbReference type="PANTHER" id="PTHR10584">
    <property type="entry name" value="SUGAR KINASE"/>
    <property type="match status" value="1"/>
</dbReference>
<dbReference type="NCBIfam" id="NF008353">
    <property type="entry name" value="PRK11142.1"/>
    <property type="match status" value="1"/>
</dbReference>
<evidence type="ECO:0000313" key="39">
    <source>
        <dbReference type="Proteomes" id="UP000462376"/>
    </source>
</evidence>
<feature type="binding site" evidence="12">
    <location>
        <position position="291"/>
    </location>
    <ligand>
        <name>K(+)</name>
        <dbReference type="ChEBI" id="CHEBI:29103"/>
    </ligand>
</feature>
<dbReference type="UniPathway" id="UPA00916">
    <property type="reaction ID" value="UER00889"/>
</dbReference>
<evidence type="ECO:0000313" key="33">
    <source>
        <dbReference type="Proteomes" id="UP000283766"/>
    </source>
</evidence>
<evidence type="ECO:0000313" key="16">
    <source>
        <dbReference type="EMBL" id="KAB4095890.1"/>
    </source>
</evidence>
<dbReference type="Proteomes" id="UP000095614">
    <property type="component" value="Unassembled WGS sequence"/>
</dbReference>
<evidence type="ECO:0000313" key="37">
    <source>
        <dbReference type="Proteomes" id="UP000441711"/>
    </source>
</evidence>
<dbReference type="EMBL" id="WCUP01000006">
    <property type="protein sequence ID" value="KAB4109564.1"/>
    <property type="molecule type" value="Genomic_DNA"/>
</dbReference>
<dbReference type="EMBL" id="WCTR01000007">
    <property type="protein sequence ID" value="KAB4212434.1"/>
    <property type="molecule type" value="Genomic_DNA"/>
</dbReference>
<feature type="binding site" evidence="12">
    <location>
        <begin position="39"/>
        <end position="43"/>
    </location>
    <ligand>
        <name>substrate</name>
    </ligand>
</feature>
<feature type="binding site" evidence="12">
    <location>
        <position position="248"/>
    </location>
    <ligand>
        <name>K(+)</name>
        <dbReference type="ChEBI" id="CHEBI:29103"/>
    </ligand>
</feature>
<dbReference type="Proteomes" id="UP000434462">
    <property type="component" value="Unassembled WGS sequence"/>
</dbReference>
<dbReference type="Proteomes" id="UP000095788">
    <property type="component" value="Unassembled WGS sequence"/>
</dbReference>
<evidence type="ECO:0000256" key="1">
    <source>
        <dbReference type="ARBA" id="ARBA00005380"/>
    </source>
</evidence>
<dbReference type="CDD" id="cd01174">
    <property type="entry name" value="ribokinase"/>
    <property type="match status" value="1"/>
</dbReference>